<proteinExistence type="predicted"/>
<name>A0A7X3LF72_9BACL</name>
<organism evidence="1 2">
    <name type="scientific">Paenibacillus dendrobii</name>
    <dbReference type="NCBI Taxonomy" id="2691084"/>
    <lineage>
        <taxon>Bacteria</taxon>
        <taxon>Bacillati</taxon>
        <taxon>Bacillota</taxon>
        <taxon>Bacilli</taxon>
        <taxon>Bacillales</taxon>
        <taxon>Paenibacillaceae</taxon>
        <taxon>Paenibacillus</taxon>
    </lineage>
</organism>
<reference evidence="1 2" key="1">
    <citation type="submission" date="2019-12" db="EMBL/GenBank/DDBJ databases">
        <title>Paenibacillus sp. nov., an endophytic bacterium isolated from the stem of Dendrobium.</title>
        <authorList>
            <person name="Zhao R."/>
        </authorList>
    </citation>
    <scope>NUCLEOTIDE SEQUENCE [LARGE SCALE GENOMIC DNA]</scope>
    <source>
        <strain evidence="1 2">HJL G12</strain>
    </source>
</reference>
<dbReference type="Proteomes" id="UP000460318">
    <property type="component" value="Unassembled WGS sequence"/>
</dbReference>
<comment type="caution">
    <text evidence="1">The sequence shown here is derived from an EMBL/GenBank/DDBJ whole genome shotgun (WGS) entry which is preliminary data.</text>
</comment>
<dbReference type="AlphaFoldDB" id="A0A7X3LF72"/>
<gene>
    <name evidence="1" type="ORF">GRF59_03720</name>
</gene>
<keyword evidence="2" id="KW-1185">Reference proteome</keyword>
<dbReference type="EMBL" id="WUBI01000001">
    <property type="protein sequence ID" value="MWV42727.1"/>
    <property type="molecule type" value="Genomic_DNA"/>
</dbReference>
<evidence type="ECO:0000313" key="2">
    <source>
        <dbReference type="Proteomes" id="UP000460318"/>
    </source>
</evidence>
<evidence type="ECO:0000313" key="1">
    <source>
        <dbReference type="EMBL" id="MWV42727.1"/>
    </source>
</evidence>
<accession>A0A7X3LF72</accession>
<protein>
    <submittedName>
        <fullName evidence="1">Uncharacterized protein</fullName>
    </submittedName>
</protein>
<sequence>MEYISYWAASTAPSTIIRSGLRSGWTGMATSPNSSTTIRVVSDDAALLAFPCSGQSS</sequence>